<evidence type="ECO:0000256" key="1">
    <source>
        <dbReference type="SAM" id="Phobius"/>
    </source>
</evidence>
<sequence>MPEQEPKVRSRGAWPWTLVVGLALLAYLVLSSIVLTEVTPLQVLALPTGIVLATIGVVTKIRADLRGRGTR</sequence>
<keyword evidence="1" id="KW-0472">Membrane</keyword>
<keyword evidence="3" id="KW-1185">Reference proteome</keyword>
<protein>
    <submittedName>
        <fullName evidence="2">Uncharacterized protein</fullName>
    </submittedName>
</protein>
<reference evidence="2 3" key="1">
    <citation type="submission" date="2019-01" db="EMBL/GenBank/DDBJ databases">
        <title>Genome sequencing of strain 2JSPR-7.</title>
        <authorList>
            <person name="Heo J."/>
            <person name="Kim S.-J."/>
            <person name="Kim J.-S."/>
            <person name="Hong S.-B."/>
            <person name="Kwon S.-W."/>
        </authorList>
    </citation>
    <scope>NUCLEOTIDE SEQUENCE [LARGE SCALE GENOMIC DNA]</scope>
    <source>
        <strain evidence="2 3">2JSPR-7</strain>
    </source>
</reference>
<dbReference type="KEGG" id="xyl:ET495_05810"/>
<keyword evidence="1" id="KW-0812">Transmembrane</keyword>
<dbReference type="RefSeq" id="WP_129203368.1">
    <property type="nucleotide sequence ID" value="NZ_CP035495.1"/>
</dbReference>
<accession>A0A4P6EM90</accession>
<evidence type="ECO:0000313" key="2">
    <source>
        <dbReference type="EMBL" id="QAY62843.1"/>
    </source>
</evidence>
<dbReference type="EMBL" id="CP035495">
    <property type="protein sequence ID" value="QAY62843.1"/>
    <property type="molecule type" value="Genomic_DNA"/>
</dbReference>
<name>A0A4P6EM90_9MICO</name>
<feature type="transmembrane region" description="Helical" evidence="1">
    <location>
        <begin position="12"/>
        <end position="35"/>
    </location>
</feature>
<dbReference type="Proteomes" id="UP000291758">
    <property type="component" value="Chromosome"/>
</dbReference>
<gene>
    <name evidence="2" type="ORF">ET495_05810</name>
</gene>
<organism evidence="2 3">
    <name type="scientific">Xylanimonas allomyrinae</name>
    <dbReference type="NCBI Taxonomy" id="2509459"/>
    <lineage>
        <taxon>Bacteria</taxon>
        <taxon>Bacillati</taxon>
        <taxon>Actinomycetota</taxon>
        <taxon>Actinomycetes</taxon>
        <taxon>Micrococcales</taxon>
        <taxon>Promicromonosporaceae</taxon>
        <taxon>Xylanimonas</taxon>
    </lineage>
</organism>
<proteinExistence type="predicted"/>
<dbReference type="AlphaFoldDB" id="A0A4P6EM90"/>
<keyword evidence="1" id="KW-1133">Transmembrane helix</keyword>
<evidence type="ECO:0000313" key="3">
    <source>
        <dbReference type="Proteomes" id="UP000291758"/>
    </source>
</evidence>
<feature type="transmembrane region" description="Helical" evidence="1">
    <location>
        <begin position="41"/>
        <end position="61"/>
    </location>
</feature>